<dbReference type="PROSITE" id="PS50231">
    <property type="entry name" value="RICIN_B_LECTIN"/>
    <property type="match status" value="1"/>
</dbReference>
<keyword evidence="2" id="KW-0472">Membrane</keyword>
<feature type="compositionally biased region" description="Low complexity" evidence="1">
    <location>
        <begin position="157"/>
        <end position="169"/>
    </location>
</feature>
<organism evidence="4 5">
    <name type="scientific">Alternaria atra</name>
    <dbReference type="NCBI Taxonomy" id="119953"/>
    <lineage>
        <taxon>Eukaryota</taxon>
        <taxon>Fungi</taxon>
        <taxon>Dikarya</taxon>
        <taxon>Ascomycota</taxon>
        <taxon>Pezizomycotina</taxon>
        <taxon>Dothideomycetes</taxon>
        <taxon>Pleosporomycetidae</taxon>
        <taxon>Pleosporales</taxon>
        <taxon>Pleosporineae</taxon>
        <taxon>Pleosporaceae</taxon>
        <taxon>Alternaria</taxon>
        <taxon>Alternaria sect. Ulocladioides</taxon>
    </lineage>
</organism>
<dbReference type="Pfam" id="PF14200">
    <property type="entry name" value="RicinB_lectin_2"/>
    <property type="match status" value="1"/>
</dbReference>
<feature type="region of interest" description="Disordered" evidence="1">
    <location>
        <begin position="148"/>
        <end position="169"/>
    </location>
</feature>
<dbReference type="EMBL" id="CAJRGZ010000015">
    <property type="protein sequence ID" value="CAG5148146.1"/>
    <property type="molecule type" value="Genomic_DNA"/>
</dbReference>
<comment type="caution">
    <text evidence="4">The sequence shown here is derived from an EMBL/GenBank/DDBJ whole genome shotgun (WGS) entry which is preliminary data.</text>
</comment>
<dbReference type="SUPFAM" id="SSF50370">
    <property type="entry name" value="Ricin B-like lectins"/>
    <property type="match status" value="1"/>
</dbReference>
<keyword evidence="2" id="KW-1133">Transmembrane helix</keyword>
<feature type="domain" description="Ricin B lectin" evidence="3">
    <location>
        <begin position="45"/>
        <end position="127"/>
    </location>
</feature>
<sequence length="242" mass="26092">MANLINPSTRYIIKTDQFGSESSLASTPDNDTLVLESVSSDTTRSQLWYFEETDLDDYYRLHTEDKGDGYSLSTYNYEGSQTTDLRFRDTEDIDAQYWRLDVQSDGNVKVSNNRAGPGSYLDVEDGSLKPFLAQGDSGSQEWTLSSFGAPSATPMPTASISSDATATSSSCNSECTVTGVTSSGSPGSRNLTKGVIAGISLGAAVGGLLIIAGAIWLWRRQYRRPATGLPRVPSMREGHIIG</sequence>
<dbReference type="AlphaFoldDB" id="A0A8J2HV32"/>
<dbReference type="GeneID" id="67013571"/>
<dbReference type="Gene3D" id="2.80.10.50">
    <property type="match status" value="1"/>
</dbReference>
<evidence type="ECO:0000256" key="2">
    <source>
        <dbReference type="SAM" id="Phobius"/>
    </source>
</evidence>
<feature type="transmembrane region" description="Helical" evidence="2">
    <location>
        <begin position="195"/>
        <end position="218"/>
    </location>
</feature>
<name>A0A8J2HV32_9PLEO</name>
<protein>
    <recommendedName>
        <fullName evidence="3">Ricin B lectin domain-containing protein</fullName>
    </recommendedName>
</protein>
<dbReference type="InterPro" id="IPR035992">
    <property type="entry name" value="Ricin_B-like_lectins"/>
</dbReference>
<evidence type="ECO:0000313" key="5">
    <source>
        <dbReference type="Proteomes" id="UP000676310"/>
    </source>
</evidence>
<reference evidence="4" key="1">
    <citation type="submission" date="2021-05" db="EMBL/GenBank/DDBJ databases">
        <authorList>
            <person name="Stam R."/>
        </authorList>
    </citation>
    <scope>NUCLEOTIDE SEQUENCE</scope>
    <source>
        <strain evidence="4">CS162</strain>
    </source>
</reference>
<dbReference type="Proteomes" id="UP000676310">
    <property type="component" value="Unassembled WGS sequence"/>
</dbReference>
<keyword evidence="5" id="KW-1185">Reference proteome</keyword>
<dbReference type="OrthoDB" id="9986966at2759"/>
<evidence type="ECO:0000256" key="1">
    <source>
        <dbReference type="SAM" id="MobiDB-lite"/>
    </source>
</evidence>
<keyword evidence="2" id="KW-0812">Transmembrane</keyword>
<dbReference type="InterPro" id="IPR000772">
    <property type="entry name" value="Ricin_B_lectin"/>
</dbReference>
<proteinExistence type="predicted"/>
<evidence type="ECO:0000259" key="3">
    <source>
        <dbReference type="Pfam" id="PF14200"/>
    </source>
</evidence>
<gene>
    <name evidence="4" type="ORF">ALTATR162_LOCUS2157</name>
</gene>
<dbReference type="RefSeq" id="XP_043165694.1">
    <property type="nucleotide sequence ID" value="XM_043309759.1"/>
</dbReference>
<evidence type="ECO:0000313" key="4">
    <source>
        <dbReference type="EMBL" id="CAG5148146.1"/>
    </source>
</evidence>
<accession>A0A8J2HV32</accession>